<dbReference type="Pfam" id="PF01568">
    <property type="entry name" value="Molydop_binding"/>
    <property type="match status" value="1"/>
</dbReference>
<comment type="similarity">
    <text evidence="2">Belongs to the prokaryotic molybdopterin-containing oxidoreductase family.</text>
</comment>
<accession>A0ABS7WQI0</accession>
<dbReference type="Gene3D" id="3.40.228.10">
    <property type="entry name" value="Dimethylsulfoxide Reductase, domain 2"/>
    <property type="match status" value="1"/>
</dbReference>
<dbReference type="Gene3D" id="2.40.40.20">
    <property type="match status" value="1"/>
</dbReference>
<feature type="domain" description="Molybdopterin oxidoreductase" evidence="6">
    <location>
        <begin position="81"/>
        <end position="550"/>
    </location>
</feature>
<evidence type="ECO:0000259" key="7">
    <source>
        <dbReference type="Pfam" id="PF01568"/>
    </source>
</evidence>
<name>A0ABS7WQI0_9BACT</name>
<dbReference type="EMBL" id="JACGBB010000001">
    <property type="protein sequence ID" value="MBZ7986592.1"/>
    <property type="molecule type" value="Genomic_DNA"/>
</dbReference>
<dbReference type="InterPro" id="IPR041954">
    <property type="entry name" value="CT_DMSOR/BSOR/TMAOR"/>
</dbReference>
<dbReference type="Pfam" id="PF00384">
    <property type="entry name" value="Molybdopterin"/>
    <property type="match status" value="1"/>
</dbReference>
<dbReference type="InterPro" id="IPR041460">
    <property type="entry name" value="Molybdopterin_N"/>
</dbReference>
<dbReference type="CDD" id="cd02793">
    <property type="entry name" value="MopB_CT_DMSOR-BSOR-TMAOR"/>
    <property type="match status" value="1"/>
</dbReference>
<dbReference type="Gene3D" id="3.40.50.740">
    <property type="match status" value="1"/>
</dbReference>
<dbReference type="InterPro" id="IPR006656">
    <property type="entry name" value="Mopterin_OxRdtase"/>
</dbReference>
<proteinExistence type="inferred from homology"/>
<dbReference type="InterPro" id="IPR006657">
    <property type="entry name" value="MoPterin_dinucl-bd_dom"/>
</dbReference>
<keyword evidence="3" id="KW-0500">Molybdenum</keyword>
<comment type="cofactor">
    <cofactor evidence="1">
        <name>Mo-bis(molybdopterin guanine dinucleotide)</name>
        <dbReference type="ChEBI" id="CHEBI:60539"/>
    </cofactor>
</comment>
<evidence type="ECO:0000259" key="6">
    <source>
        <dbReference type="Pfam" id="PF00384"/>
    </source>
</evidence>
<keyword evidence="4" id="KW-0479">Metal-binding</keyword>
<evidence type="ECO:0000256" key="4">
    <source>
        <dbReference type="ARBA" id="ARBA00022723"/>
    </source>
</evidence>
<keyword evidence="10" id="KW-1185">Reference proteome</keyword>
<sequence>MQRRSFLKLSLLSASALNASKIEGIKETIFDNKKELVADRFGAFYANIQSSQIVSVSPFFGDKFPNTMNNCVPDRTQNESRVLYPCVRKSYLKKLGASKSHLRGKEEFIRVSWDLALDLAAKALKDNYDKYGASAIYGECYWWGGFGKVSWGRTMAHRMLKILGGYVEESGDYSTGAGMVILPHVFGSNTVYEAPTRYKAILKNAKNVVIWGSDLLVTNQIAVECPTHSNYEYFEKLKEAYENKKIKIYSVDVYKNNTQRYFNSEFLSVIPNTDSAMMIAMCCYLYESGLYDKEFIKKYTVGFNKFKEYFMGEKDGIKKDLKWASAICGVDENTLKDFTTSLAKNNTIILAGRALQRQDHGEQSHWLITVLSAMLGHIGKLGCGFEFSLGYNNLGADLYVSPTLKGISVIPNEGDENSVWNQNNNITIPSSRSIDALLNPNSIIEHNGSKIKLPDMKVAFNASGSFFTRHQDVNRAVKAMKKFNTIITAEPFWTAQAKLSDIVLPVALEPERYDIEQSPNKEFIFINKPIIEPMGESKSDFYICEQICKRWGLDKVFNEGKSELEWVKYIYEQAKSDAKELNINMPSFDEAFKKGYVQFSQIDKTSEFYTRYSNFRKNPHKYRLGTPSGKIEIYSPTIAKMNYDDCYGHPAWFEPFEWLKDNKTSKKYPIALVSPHSRFRLHSQLNNSLIRNYAEVNAREPIIINPEDAKKRAIKTGDVVRAFNDRGEILVGALVSDIVREGVVIICEGAWYDPEILGEKSLCQHGCVNVLTKDKGTSKLAQSNSAHTCLIEFEKFKGKIKAIQAFSKPTILQHL</sequence>
<dbReference type="Proteomes" id="UP000786183">
    <property type="component" value="Unassembled WGS sequence"/>
</dbReference>
<dbReference type="SUPFAM" id="SSF53706">
    <property type="entry name" value="Formate dehydrogenase/DMSO reductase, domains 1-3"/>
    <property type="match status" value="1"/>
</dbReference>
<comment type="caution">
    <text evidence="9">The sequence shown here is derived from an EMBL/GenBank/DDBJ whole genome shotgun (WGS) entry which is preliminary data.</text>
</comment>
<dbReference type="SUPFAM" id="SSF50692">
    <property type="entry name" value="ADC-like"/>
    <property type="match status" value="1"/>
</dbReference>
<feature type="domain" description="Molybdopterin oxidoreductase N-terminal" evidence="8">
    <location>
        <begin position="40"/>
        <end position="76"/>
    </location>
</feature>
<evidence type="ECO:0000256" key="3">
    <source>
        <dbReference type="ARBA" id="ARBA00022505"/>
    </source>
</evidence>
<organism evidence="9 10">
    <name type="scientific">Campylobacter canadensis</name>
    <dbReference type="NCBI Taxonomy" id="449520"/>
    <lineage>
        <taxon>Bacteria</taxon>
        <taxon>Pseudomonadati</taxon>
        <taxon>Campylobacterota</taxon>
        <taxon>Epsilonproteobacteria</taxon>
        <taxon>Campylobacterales</taxon>
        <taxon>Campylobacteraceae</taxon>
        <taxon>Campylobacter</taxon>
    </lineage>
</organism>
<dbReference type="Gene3D" id="3.90.55.10">
    <property type="entry name" value="Dimethylsulfoxide Reductase, domain 3"/>
    <property type="match status" value="1"/>
</dbReference>
<keyword evidence="5" id="KW-0560">Oxidoreductase</keyword>
<evidence type="ECO:0000313" key="10">
    <source>
        <dbReference type="Proteomes" id="UP000786183"/>
    </source>
</evidence>
<dbReference type="RefSeq" id="WP_172234397.1">
    <property type="nucleotide sequence ID" value="NZ_CP035946.1"/>
</dbReference>
<gene>
    <name evidence="9" type="ORF">AVCANL283_00500</name>
</gene>
<protein>
    <submittedName>
        <fullName evidence="9">Molybdopterin-dependent oxidoreductase</fullName>
    </submittedName>
</protein>
<feature type="domain" description="Molybdopterin dinucleotide-binding" evidence="7">
    <location>
        <begin position="671"/>
        <end position="789"/>
    </location>
</feature>
<dbReference type="Pfam" id="PF18364">
    <property type="entry name" value="Molybdopterin_N"/>
    <property type="match status" value="1"/>
</dbReference>
<dbReference type="InterPro" id="IPR009010">
    <property type="entry name" value="Asp_de-COase-like_dom_sf"/>
</dbReference>
<dbReference type="PANTHER" id="PTHR43742">
    <property type="entry name" value="TRIMETHYLAMINE-N-OXIDE REDUCTASE"/>
    <property type="match status" value="1"/>
</dbReference>
<evidence type="ECO:0000259" key="8">
    <source>
        <dbReference type="Pfam" id="PF18364"/>
    </source>
</evidence>
<dbReference type="PANTHER" id="PTHR43742:SF10">
    <property type="entry name" value="TRIMETHYLAMINE-N-OXIDE REDUCTASE 2"/>
    <property type="match status" value="1"/>
</dbReference>
<evidence type="ECO:0000256" key="2">
    <source>
        <dbReference type="ARBA" id="ARBA00010312"/>
    </source>
</evidence>
<evidence type="ECO:0000256" key="1">
    <source>
        <dbReference type="ARBA" id="ARBA00001942"/>
    </source>
</evidence>
<dbReference type="InterPro" id="IPR050612">
    <property type="entry name" value="Prok_Mopterin_Oxidored"/>
</dbReference>
<evidence type="ECO:0000313" key="9">
    <source>
        <dbReference type="EMBL" id="MBZ7986592.1"/>
    </source>
</evidence>
<evidence type="ECO:0000256" key="5">
    <source>
        <dbReference type="ARBA" id="ARBA00023002"/>
    </source>
</evidence>
<reference evidence="9 10" key="1">
    <citation type="submission" date="2020-07" db="EMBL/GenBank/DDBJ databases">
        <title>Transfer of Campylobacter canadensis to the novel genus Avispirillum gen. nov., that also includes two novel species recovered from migratory waterfowl: Avispirillum anseris sp. nov. and Avispirillum brantae sp. nov.</title>
        <authorList>
            <person name="Miller W.G."/>
            <person name="Chapman M.H."/>
            <person name="Yee E."/>
            <person name="Inglis G.D."/>
        </authorList>
    </citation>
    <scope>NUCLEOTIDE SEQUENCE [LARGE SCALE GENOMIC DNA]</scope>
    <source>
        <strain evidence="9 10">L283</strain>
    </source>
</reference>